<sequence>MTVLLRLLRLPFELVLTVLVLLDEAARPLYRPLLRWVAGLGVMRRFEAWIARLPRLAILTLLAIPFAFAEPLKFVALIWIADGHFKTGTLTLALAYLASFVIVERIYRAGEPKLMTYGWFAFLMERLIAIRTTLLGWVQATALFRAVDRARRRLRAWLGR</sequence>
<feature type="transmembrane region" description="Helical" evidence="1">
    <location>
        <begin position="127"/>
        <end position="147"/>
    </location>
</feature>
<dbReference type="EMBL" id="JAHCQH010000015">
    <property type="protein sequence ID" value="MBS9476960.1"/>
    <property type="molecule type" value="Genomic_DNA"/>
</dbReference>
<keyword evidence="1" id="KW-0472">Membrane</keyword>
<gene>
    <name evidence="2" type="ORF">KIP89_07560</name>
</gene>
<evidence type="ECO:0000313" key="2">
    <source>
        <dbReference type="EMBL" id="MBS9476960.1"/>
    </source>
</evidence>
<accession>A0ABS5R6S9</accession>
<name>A0ABS5R6S9_9HYPH</name>
<keyword evidence="3" id="KW-1185">Reference proteome</keyword>
<dbReference type="Proteomes" id="UP001166585">
    <property type="component" value="Unassembled WGS sequence"/>
</dbReference>
<evidence type="ECO:0000313" key="3">
    <source>
        <dbReference type="Proteomes" id="UP001166585"/>
    </source>
</evidence>
<dbReference type="RefSeq" id="WP_213754788.1">
    <property type="nucleotide sequence ID" value="NZ_JAHCQH010000015.1"/>
</dbReference>
<reference evidence="2" key="1">
    <citation type="submission" date="2021-05" db="EMBL/GenBank/DDBJ databases">
        <authorList>
            <person name="Sun Q."/>
            <person name="Inoue M."/>
        </authorList>
    </citation>
    <scope>NUCLEOTIDE SEQUENCE</scope>
    <source>
        <strain evidence="2">VKM B-3255</strain>
    </source>
</reference>
<keyword evidence="1" id="KW-1133">Transmembrane helix</keyword>
<proteinExistence type="predicted"/>
<organism evidence="2 3">
    <name type="scientific">Ancylobacter radicis</name>
    <dbReference type="NCBI Taxonomy" id="2836179"/>
    <lineage>
        <taxon>Bacteria</taxon>
        <taxon>Pseudomonadati</taxon>
        <taxon>Pseudomonadota</taxon>
        <taxon>Alphaproteobacteria</taxon>
        <taxon>Hyphomicrobiales</taxon>
        <taxon>Xanthobacteraceae</taxon>
        <taxon>Ancylobacter</taxon>
    </lineage>
</organism>
<comment type="caution">
    <text evidence="2">The sequence shown here is derived from an EMBL/GenBank/DDBJ whole genome shotgun (WGS) entry which is preliminary data.</text>
</comment>
<protein>
    <submittedName>
        <fullName evidence="2">Uncharacterized protein</fullName>
    </submittedName>
</protein>
<keyword evidence="1" id="KW-0812">Transmembrane</keyword>
<feature type="transmembrane region" description="Helical" evidence="1">
    <location>
        <begin position="90"/>
        <end position="107"/>
    </location>
</feature>
<evidence type="ECO:0000256" key="1">
    <source>
        <dbReference type="SAM" id="Phobius"/>
    </source>
</evidence>